<keyword evidence="2" id="KW-1185">Reference proteome</keyword>
<comment type="caution">
    <text evidence="1">The sequence shown here is derived from an EMBL/GenBank/DDBJ whole genome shotgun (WGS) entry which is preliminary data.</text>
</comment>
<gene>
    <name evidence="1" type="ORF">LX70_02176</name>
</gene>
<name>A0A2S8S750_9RHOB</name>
<dbReference type="RefSeq" id="WP_170076177.1">
    <property type="nucleotide sequence ID" value="NZ_PVEP01000004.1"/>
</dbReference>
<accession>A0A2S8S750</accession>
<dbReference type="Proteomes" id="UP000238338">
    <property type="component" value="Unassembled WGS sequence"/>
</dbReference>
<sequence length="46" mass="5439">MLLILADVYRIATFRRDDRPPTSDRPDPCADRRQRKSWLNLAGLRL</sequence>
<organism evidence="1 2">
    <name type="scientific">Albidovulum denitrificans</name>
    <dbReference type="NCBI Taxonomy" id="404881"/>
    <lineage>
        <taxon>Bacteria</taxon>
        <taxon>Pseudomonadati</taxon>
        <taxon>Pseudomonadota</taxon>
        <taxon>Alphaproteobacteria</taxon>
        <taxon>Rhodobacterales</taxon>
        <taxon>Paracoccaceae</taxon>
        <taxon>Albidovulum</taxon>
    </lineage>
</organism>
<proteinExistence type="predicted"/>
<evidence type="ECO:0000313" key="1">
    <source>
        <dbReference type="EMBL" id="PQV56603.1"/>
    </source>
</evidence>
<dbReference type="EMBL" id="PVEP01000004">
    <property type="protein sequence ID" value="PQV56603.1"/>
    <property type="molecule type" value="Genomic_DNA"/>
</dbReference>
<evidence type="ECO:0000313" key="2">
    <source>
        <dbReference type="Proteomes" id="UP000238338"/>
    </source>
</evidence>
<dbReference type="AlphaFoldDB" id="A0A2S8S750"/>
<reference evidence="1 2" key="1">
    <citation type="submission" date="2018-02" db="EMBL/GenBank/DDBJ databases">
        <title>Genomic Encyclopedia of Archaeal and Bacterial Type Strains, Phase II (KMG-II): from individual species to whole genera.</title>
        <authorList>
            <person name="Goeker M."/>
        </authorList>
    </citation>
    <scope>NUCLEOTIDE SEQUENCE [LARGE SCALE GENOMIC DNA]</scope>
    <source>
        <strain evidence="1 2">DSM 18921</strain>
    </source>
</reference>
<protein>
    <submittedName>
        <fullName evidence="1">Uncharacterized protein</fullName>
    </submittedName>
</protein>